<dbReference type="Proteomes" id="UP000193920">
    <property type="component" value="Unassembled WGS sequence"/>
</dbReference>
<dbReference type="GO" id="GO:0006644">
    <property type="term" value="P:phospholipid metabolic process"/>
    <property type="evidence" value="ECO:0007669"/>
    <property type="project" value="InterPro"/>
</dbReference>
<feature type="compositionally biased region" description="Basic residues" evidence="1">
    <location>
        <begin position="222"/>
        <end position="238"/>
    </location>
</feature>
<reference evidence="3 4" key="1">
    <citation type="submission" date="2016-08" db="EMBL/GenBank/DDBJ databases">
        <title>A Parts List for Fungal Cellulosomes Revealed by Comparative Genomics.</title>
        <authorList>
            <consortium name="DOE Joint Genome Institute"/>
            <person name="Haitjema C.H."/>
            <person name="Gilmore S.P."/>
            <person name="Henske J.K."/>
            <person name="Solomon K.V."/>
            <person name="De Groot R."/>
            <person name="Kuo A."/>
            <person name="Mondo S.J."/>
            <person name="Salamov A.A."/>
            <person name="Labutti K."/>
            <person name="Zhao Z."/>
            <person name="Chiniquy J."/>
            <person name="Barry K."/>
            <person name="Brewer H.M."/>
            <person name="Purvine S.O."/>
            <person name="Wright A.T."/>
            <person name="Boxma B."/>
            <person name="Van Alen T."/>
            <person name="Hackstein J.H."/>
            <person name="Baker S.E."/>
            <person name="Grigoriev I.V."/>
            <person name="O'Malley M.A."/>
        </authorList>
    </citation>
    <scope>NUCLEOTIDE SEQUENCE [LARGE SCALE GENOMIC DNA]</scope>
    <source>
        <strain evidence="3 4">G1</strain>
    </source>
</reference>
<evidence type="ECO:0000256" key="2">
    <source>
        <dbReference type="SAM" id="SignalP"/>
    </source>
</evidence>
<comment type="caution">
    <text evidence="3">The sequence shown here is derived from an EMBL/GenBank/DDBJ whole genome shotgun (WGS) entry which is preliminary data.</text>
</comment>
<feature type="region of interest" description="Disordered" evidence="1">
    <location>
        <begin position="222"/>
        <end position="246"/>
    </location>
</feature>
<name>A0A1Y1ZIF1_9FUNG</name>
<organism evidence="3 4">
    <name type="scientific">Neocallimastix californiae</name>
    <dbReference type="NCBI Taxonomy" id="1754190"/>
    <lineage>
        <taxon>Eukaryota</taxon>
        <taxon>Fungi</taxon>
        <taxon>Fungi incertae sedis</taxon>
        <taxon>Chytridiomycota</taxon>
        <taxon>Chytridiomycota incertae sedis</taxon>
        <taxon>Neocallimastigomycetes</taxon>
        <taxon>Neocallimastigales</taxon>
        <taxon>Neocallimastigaceae</taxon>
        <taxon>Neocallimastix</taxon>
    </lineage>
</organism>
<dbReference type="InterPro" id="IPR036444">
    <property type="entry name" value="PLipase_A2_dom_sf"/>
</dbReference>
<dbReference type="STRING" id="1754190.A0A1Y1ZIF1"/>
<keyword evidence="4" id="KW-1185">Reference proteome</keyword>
<evidence type="ECO:0000313" key="4">
    <source>
        <dbReference type="Proteomes" id="UP000193920"/>
    </source>
</evidence>
<dbReference type="EMBL" id="MCOG01000400">
    <property type="protein sequence ID" value="ORY10022.1"/>
    <property type="molecule type" value="Genomic_DNA"/>
</dbReference>
<accession>A0A1Y1ZIF1</accession>
<protein>
    <recommendedName>
        <fullName evidence="5">Phospholipase A2 domain-containing protein</fullName>
    </recommendedName>
</protein>
<evidence type="ECO:0000256" key="1">
    <source>
        <dbReference type="SAM" id="MobiDB-lite"/>
    </source>
</evidence>
<dbReference type="GO" id="GO:0004623">
    <property type="term" value="F:phospholipase A2 activity"/>
    <property type="evidence" value="ECO:0007669"/>
    <property type="project" value="InterPro"/>
</dbReference>
<dbReference type="AlphaFoldDB" id="A0A1Y1ZIF1"/>
<feature type="chain" id="PRO_5012824517" description="Phospholipase A2 domain-containing protein" evidence="2">
    <location>
        <begin position="21"/>
        <end position="492"/>
    </location>
</feature>
<feature type="signal peptide" evidence="2">
    <location>
        <begin position="1"/>
        <end position="20"/>
    </location>
</feature>
<evidence type="ECO:0000313" key="3">
    <source>
        <dbReference type="EMBL" id="ORY10022.1"/>
    </source>
</evidence>
<gene>
    <name evidence="3" type="ORF">LY90DRAFT_678048</name>
</gene>
<keyword evidence="2" id="KW-0732">Signal</keyword>
<dbReference type="OrthoDB" id="4577690at2759"/>
<sequence>MYFKSTYISTLLITLPCVLAAVNGKCSSGNGVCISTTSCISSGGSYVRGLCPNDASNVECCNKKCSYNGKSGQCKFINQCNGSSYTDLCPGGSDFACCIDSSSNTNYSSCTTNNGLKGTCIDISQCNGHIYSGYCSGASNIQCCVSLSKRTVIKYITITKKLRITDKHSITTLKHSSTTKKHITTINSKTTTKKSTTTTKSKTTTKKSTTTTKSKTTTKKSTKSKTTTKKSTKSKTTTKKSTTTINSKTTNKKNTITTSKSITTTKKRTTTSKKSTTTIKKSTISSKKNTTTSKHTTTTKVITTTKNKNSTPTIINNKFVKLLTTTNDCDDPIILERNQKFMGLTMVKYMKDTTQKNALSRVDGCSIHKNLNYFLKSLSQSNVDFEPYFTPACNAHDVCYGCGNNKKTCDDKFYENMLIICSEINTTYKSGSMTTSCKEQAYWYYWGVKNFGQSSYDNDHHFVTNNKNTCDYCMNSSNLIYTMFLVEGNTIF</sequence>
<dbReference type="SUPFAM" id="SSF48619">
    <property type="entry name" value="Phospholipase A2, PLA2"/>
    <property type="match status" value="1"/>
</dbReference>
<proteinExistence type="predicted"/>
<dbReference type="GO" id="GO:0050482">
    <property type="term" value="P:arachidonate secretion"/>
    <property type="evidence" value="ECO:0007669"/>
    <property type="project" value="InterPro"/>
</dbReference>
<dbReference type="Gene3D" id="1.20.90.10">
    <property type="entry name" value="Phospholipase A2 domain"/>
    <property type="match status" value="1"/>
</dbReference>
<evidence type="ECO:0008006" key="5">
    <source>
        <dbReference type="Google" id="ProtNLM"/>
    </source>
</evidence>